<accession>A0A2W5C8S5</accession>
<keyword evidence="3" id="KW-0804">Transcription</keyword>
<keyword evidence="1" id="KW-0805">Transcription regulation</keyword>
<dbReference type="SUPFAM" id="SSF48498">
    <property type="entry name" value="Tetracyclin repressor-like, C-terminal domain"/>
    <property type="match status" value="1"/>
</dbReference>
<dbReference type="GO" id="GO:0000976">
    <property type="term" value="F:transcription cis-regulatory region binding"/>
    <property type="evidence" value="ECO:0007669"/>
    <property type="project" value="TreeGrafter"/>
</dbReference>
<reference evidence="6 7" key="1">
    <citation type="submission" date="2017-08" db="EMBL/GenBank/DDBJ databases">
        <title>Infants hospitalized years apart are colonized by the same room-sourced microbial strains.</title>
        <authorList>
            <person name="Brooks B."/>
            <person name="Olm M.R."/>
            <person name="Firek B.A."/>
            <person name="Baker R."/>
            <person name="Thomas B.C."/>
            <person name="Morowitz M.J."/>
            <person name="Banfield J.F."/>
        </authorList>
    </citation>
    <scope>NUCLEOTIDE SEQUENCE [LARGE SCALE GENOMIC DNA]</scope>
    <source>
        <strain evidence="6">S2_018_000_R2_101</strain>
    </source>
</reference>
<sequence length="219" mass="23591">MILPGTPKDAEAEEGRVSASDRRRAAFIQAAREAFFSRGYGDASMSAISAKVGGSKTTLWSYFPCKQDLFVAVLDDLFDRYNTALSIQLIPGEDIGNALRRLGRALLDTWLLPAAIDMQRLVTGEAGRFPELARIYYERGPVRGKARLAAFLADAMAQGVLREGDPVLAAHHFAGLCHHGSPHLCLLGLIEPPDAAARAREVDLAVDRFLTGWGAGGVG</sequence>
<protein>
    <submittedName>
        <fullName evidence="6">TetR/AcrR family transcriptional regulator</fullName>
    </submittedName>
</protein>
<name>A0A2W5C8S5_9SPHN</name>
<evidence type="ECO:0000256" key="1">
    <source>
        <dbReference type="ARBA" id="ARBA00023015"/>
    </source>
</evidence>
<dbReference type="Pfam" id="PF00440">
    <property type="entry name" value="TetR_N"/>
    <property type="match status" value="1"/>
</dbReference>
<organism evidence="6 7">
    <name type="scientific">Sphingomonas sanxanigenens</name>
    <dbReference type="NCBI Taxonomy" id="397260"/>
    <lineage>
        <taxon>Bacteria</taxon>
        <taxon>Pseudomonadati</taxon>
        <taxon>Pseudomonadota</taxon>
        <taxon>Alphaproteobacteria</taxon>
        <taxon>Sphingomonadales</taxon>
        <taxon>Sphingomonadaceae</taxon>
        <taxon>Sphingomonas</taxon>
    </lineage>
</organism>
<evidence type="ECO:0000256" key="2">
    <source>
        <dbReference type="ARBA" id="ARBA00023125"/>
    </source>
</evidence>
<dbReference type="AlphaFoldDB" id="A0A2W5C8S5"/>
<evidence type="ECO:0000313" key="7">
    <source>
        <dbReference type="Proteomes" id="UP000249066"/>
    </source>
</evidence>
<proteinExistence type="predicted"/>
<dbReference type="Gene3D" id="1.10.10.60">
    <property type="entry name" value="Homeodomain-like"/>
    <property type="match status" value="1"/>
</dbReference>
<dbReference type="InterPro" id="IPR036271">
    <property type="entry name" value="Tet_transcr_reg_TetR-rel_C_sf"/>
</dbReference>
<evidence type="ECO:0000256" key="4">
    <source>
        <dbReference type="PROSITE-ProRule" id="PRU00335"/>
    </source>
</evidence>
<dbReference type="InterPro" id="IPR001647">
    <property type="entry name" value="HTH_TetR"/>
</dbReference>
<dbReference type="SUPFAM" id="SSF46689">
    <property type="entry name" value="Homeodomain-like"/>
    <property type="match status" value="1"/>
</dbReference>
<dbReference type="Pfam" id="PF14246">
    <property type="entry name" value="TetR_C_7"/>
    <property type="match status" value="1"/>
</dbReference>
<comment type="caution">
    <text evidence="6">The sequence shown here is derived from an EMBL/GenBank/DDBJ whole genome shotgun (WGS) entry which is preliminary data.</text>
</comment>
<dbReference type="FunFam" id="1.10.10.60:FF:000141">
    <property type="entry name" value="TetR family transcriptional regulator"/>
    <property type="match status" value="1"/>
</dbReference>
<dbReference type="PROSITE" id="PS50977">
    <property type="entry name" value="HTH_TETR_2"/>
    <property type="match status" value="1"/>
</dbReference>
<gene>
    <name evidence="6" type="ORF">DI623_02830</name>
</gene>
<dbReference type="PANTHER" id="PTHR30055">
    <property type="entry name" value="HTH-TYPE TRANSCRIPTIONAL REGULATOR RUTR"/>
    <property type="match status" value="1"/>
</dbReference>
<dbReference type="Proteomes" id="UP000249066">
    <property type="component" value="Unassembled WGS sequence"/>
</dbReference>
<dbReference type="PRINTS" id="PR00455">
    <property type="entry name" value="HTHTETR"/>
</dbReference>
<dbReference type="EMBL" id="QFNN01000007">
    <property type="protein sequence ID" value="PZO91595.1"/>
    <property type="molecule type" value="Genomic_DNA"/>
</dbReference>
<feature type="DNA-binding region" description="H-T-H motif" evidence="4">
    <location>
        <begin position="44"/>
        <end position="63"/>
    </location>
</feature>
<evidence type="ECO:0000256" key="3">
    <source>
        <dbReference type="ARBA" id="ARBA00023163"/>
    </source>
</evidence>
<dbReference type="InterPro" id="IPR050109">
    <property type="entry name" value="HTH-type_TetR-like_transc_reg"/>
</dbReference>
<dbReference type="InterPro" id="IPR039536">
    <property type="entry name" value="TetR_C_Proteobacteria"/>
</dbReference>
<dbReference type="PANTHER" id="PTHR30055:SF146">
    <property type="entry name" value="HTH-TYPE TRANSCRIPTIONAL DUAL REGULATOR CECR"/>
    <property type="match status" value="1"/>
</dbReference>
<dbReference type="InterPro" id="IPR009057">
    <property type="entry name" value="Homeodomain-like_sf"/>
</dbReference>
<feature type="domain" description="HTH tetR-type" evidence="5">
    <location>
        <begin position="21"/>
        <end position="81"/>
    </location>
</feature>
<dbReference type="GO" id="GO:0003700">
    <property type="term" value="F:DNA-binding transcription factor activity"/>
    <property type="evidence" value="ECO:0007669"/>
    <property type="project" value="TreeGrafter"/>
</dbReference>
<evidence type="ECO:0000259" key="5">
    <source>
        <dbReference type="PROSITE" id="PS50977"/>
    </source>
</evidence>
<dbReference type="Gene3D" id="1.10.357.10">
    <property type="entry name" value="Tetracycline Repressor, domain 2"/>
    <property type="match status" value="1"/>
</dbReference>
<keyword evidence="2 4" id="KW-0238">DNA-binding</keyword>
<evidence type="ECO:0000313" key="6">
    <source>
        <dbReference type="EMBL" id="PZO91595.1"/>
    </source>
</evidence>